<keyword evidence="2" id="KW-0677">Repeat</keyword>
<dbReference type="PANTHER" id="PTHR23077:SF171">
    <property type="entry name" value="NUCLEAR VALOSIN-CONTAINING PROTEIN-LIKE"/>
    <property type="match status" value="1"/>
</dbReference>
<dbReference type="Pfam" id="PF02933">
    <property type="entry name" value="CDC48_2"/>
    <property type="match status" value="1"/>
</dbReference>
<dbReference type="SUPFAM" id="SSF54585">
    <property type="entry name" value="Cdc48 domain 2-like"/>
    <property type="match status" value="1"/>
</dbReference>
<comment type="similarity">
    <text evidence="1">Belongs to the AAA ATPase family. CDC48 subfamily.</text>
</comment>
<dbReference type="InterPro" id="IPR005938">
    <property type="entry name" value="AAA_ATPase_CDC48"/>
</dbReference>
<evidence type="ECO:0000256" key="4">
    <source>
        <dbReference type="ARBA" id="ARBA00022840"/>
    </source>
</evidence>
<dbReference type="Pfam" id="PF00004">
    <property type="entry name" value="AAA"/>
    <property type="match status" value="2"/>
</dbReference>
<dbReference type="Gene3D" id="3.40.50.300">
    <property type="entry name" value="P-loop containing nucleotide triphosphate hydrolases"/>
    <property type="match status" value="2"/>
</dbReference>
<evidence type="ECO:0000256" key="3">
    <source>
        <dbReference type="ARBA" id="ARBA00022741"/>
    </source>
</evidence>
<keyword evidence="9" id="KW-0614">Plasmid</keyword>
<dbReference type="SUPFAM" id="SSF50692">
    <property type="entry name" value="ADC-like"/>
    <property type="match status" value="1"/>
</dbReference>
<dbReference type="Pfam" id="PF17862">
    <property type="entry name" value="AAA_lid_3"/>
    <property type="match status" value="1"/>
</dbReference>
<evidence type="ECO:0000313" key="9">
    <source>
        <dbReference type="EMBL" id="CDM62570.1"/>
    </source>
</evidence>
<dbReference type="Gene3D" id="1.10.8.60">
    <property type="match status" value="2"/>
</dbReference>
<dbReference type="InterPro" id="IPR029067">
    <property type="entry name" value="CDC48_domain_2-like_sf"/>
</dbReference>
<dbReference type="InterPro" id="IPR003593">
    <property type="entry name" value="AAA+_ATPase"/>
</dbReference>
<organism evidence="9 10">
    <name type="scientific">Rhizobium favelukesii</name>
    <dbReference type="NCBI Taxonomy" id="348824"/>
    <lineage>
        <taxon>Bacteria</taxon>
        <taxon>Pseudomonadati</taxon>
        <taxon>Pseudomonadota</taxon>
        <taxon>Alphaproteobacteria</taxon>
        <taxon>Hyphomicrobiales</taxon>
        <taxon>Rhizobiaceae</taxon>
        <taxon>Rhizobium/Agrobacterium group</taxon>
        <taxon>Rhizobium</taxon>
    </lineage>
</organism>
<feature type="domain" description="AAA+ ATPase" evidence="6">
    <location>
        <begin position="602"/>
        <end position="740"/>
    </location>
</feature>
<dbReference type="Proteomes" id="UP000019443">
    <property type="component" value="Plasmid pLPU83d"/>
</dbReference>
<gene>
    <name evidence="9" type="ORF">LPU83_pLPU83d_1200</name>
</gene>
<dbReference type="InterPro" id="IPR003960">
    <property type="entry name" value="ATPase_AAA_CS"/>
</dbReference>
<dbReference type="PROSITE" id="PS00674">
    <property type="entry name" value="AAA"/>
    <property type="match status" value="2"/>
</dbReference>
<dbReference type="SMART" id="SM01072">
    <property type="entry name" value="CDC48_2"/>
    <property type="match status" value="1"/>
</dbReference>
<dbReference type="FunFam" id="3.40.50.300:FF:000012">
    <property type="entry name" value="Transitional endoplasmic reticulum ATPase"/>
    <property type="match status" value="1"/>
</dbReference>
<dbReference type="PATRIC" id="fig|348824.6.peg.6910"/>
<dbReference type="GO" id="GO:0051301">
    <property type="term" value="P:cell division"/>
    <property type="evidence" value="ECO:0007669"/>
    <property type="project" value="UniProtKB-KW"/>
</dbReference>
<dbReference type="InterPro" id="IPR003959">
    <property type="entry name" value="ATPase_AAA_core"/>
</dbReference>
<feature type="domain" description="CDC48" evidence="7">
    <location>
        <begin position="202"/>
        <end position="286"/>
    </location>
</feature>
<dbReference type="InterPro" id="IPR050168">
    <property type="entry name" value="AAA_ATPase_domain"/>
</dbReference>
<sequence length="786" mass="86434">MGMRAGCLRFLYLFSTEGMSTERRNRQYPQTGLSISVGIASTKERSTWLEVAVRIVVEKTGSRIRGFFARMIPQNSQCEASPSSQAFEKANIMAVSEDGQLKLQVANIRPQESGLGFARLGPAALHQLGVQEGQILEITGKRHTAALAMRAYGEDEGLNIIRLDGLQRVNAGASSGDYVEVRKADVRPATKVVLAPAQKNLRLQGSGDALKRSFQHRPMTSGDVVSTSAQQRVNGRDAGDMVRNMLDLPAYGLQEIRLVVVSTQPRGIVQMTEETVVELRPQFEEPKEARRADVTYDDIGGLGNSVDQVREMVELPLRHPELFQRLGIDPPKGVLLHGPPGTGKTLLARAVANETEAHFFHIAGPEIMGSRYGESEERLRQVFHEAAQNAPSIIFIDEIDSIAPKREQVTGEVERRIVAQLLTLMDGLEPRQNIVVIGATNRRDAIDEALRRPGRFDREIVIGVPDQKGRREVLAIHTRGMPLSDDIDLDEIARTTYGFVGADLGALAREAAMDSLRRVLPDINLREGIPPEVIEKLSVCQDDFLSAMKRIQPSALREIMIQAPDVRWSDIGGLDEAQMRLREGVELPLRSPQSFKRIGIRPAKGFLLFGPPGTGKTLLAKAVAREAEANFVATKSSDLLSKWYGESEQQVSRLFERARQVAPTVIFIDEIDSLAPARGGGFGEPAVTERVVNTLLAEMDGLEDMRGVVVMAATNRPNLLDPALLRPGRFDELVYVPVPDGGGRRKILASTPRRCRSLEMSILTIWPNGRNASPVPIWKTSAGAPV</sequence>
<dbReference type="FunFam" id="2.40.40.20:FF:000007">
    <property type="entry name" value="AAA family ATPase"/>
    <property type="match status" value="1"/>
</dbReference>
<name>W6RQY5_9HYPH</name>
<keyword evidence="4 5" id="KW-0067">ATP-binding</keyword>
<feature type="domain" description="AAA+ ATPase" evidence="6">
    <location>
        <begin position="330"/>
        <end position="466"/>
    </location>
</feature>
<dbReference type="FunFam" id="1.10.8.60:FF:000057">
    <property type="entry name" value="AAA family ATPase, CDC48 subfamily"/>
    <property type="match status" value="1"/>
</dbReference>
<keyword evidence="9" id="KW-0131">Cell cycle</keyword>
<evidence type="ECO:0000256" key="1">
    <source>
        <dbReference type="ARBA" id="ARBA00009833"/>
    </source>
</evidence>
<dbReference type="InterPro" id="IPR003338">
    <property type="entry name" value="CDC4_N-term_subdom"/>
</dbReference>
<reference evidence="9" key="1">
    <citation type="submission" date="2013-11" db="EMBL/GenBank/DDBJ databases">
        <title>Draft genome sequence of the broad-host-range Rhizobium sp. LPU83 strain, a member of the low-genetic diversity Oregon-like Rhizobium sp. group.</title>
        <authorList>
            <person name="Wibberg D."/>
            <person name="Puehler A."/>
            <person name="Schlueter A."/>
        </authorList>
    </citation>
    <scope>NUCLEOTIDE SEQUENCE [LARGE SCALE GENOMIC DNA]</scope>
    <source>
        <strain evidence="9">LPU83</strain>
        <plasmid evidence="9">pLPU83d</plasmid>
    </source>
</reference>
<dbReference type="InterPro" id="IPR004201">
    <property type="entry name" value="Cdc48_dom2"/>
</dbReference>
<protein>
    <submittedName>
        <fullName evidence="9">Cell division cycle protein 48 homolog AF_1297</fullName>
    </submittedName>
</protein>
<dbReference type="InterPro" id="IPR009010">
    <property type="entry name" value="Asp_de-COase-like_dom_sf"/>
</dbReference>
<dbReference type="KEGG" id="rhl:LPU83_pLPU83d_1200"/>
<geneLocation type="plasmid" evidence="9 10">
    <name>pLPU83d</name>
</geneLocation>
<dbReference type="PANTHER" id="PTHR23077">
    <property type="entry name" value="AAA-FAMILY ATPASE"/>
    <property type="match status" value="1"/>
</dbReference>
<dbReference type="InterPro" id="IPR027417">
    <property type="entry name" value="P-loop_NTPase"/>
</dbReference>
<evidence type="ECO:0000259" key="7">
    <source>
        <dbReference type="SMART" id="SM01072"/>
    </source>
</evidence>
<dbReference type="Pfam" id="PF02359">
    <property type="entry name" value="CDC48_N"/>
    <property type="match status" value="1"/>
</dbReference>
<dbReference type="Gene3D" id="2.40.40.20">
    <property type="match status" value="1"/>
</dbReference>
<keyword evidence="3 5" id="KW-0547">Nucleotide-binding</keyword>
<accession>W6RQY5</accession>
<evidence type="ECO:0000256" key="2">
    <source>
        <dbReference type="ARBA" id="ARBA00022737"/>
    </source>
</evidence>
<dbReference type="AlphaFoldDB" id="W6RQY5"/>
<feature type="domain" description="CDC48 N-terminal subdomain" evidence="8">
    <location>
        <begin position="102"/>
        <end position="186"/>
    </location>
</feature>
<evidence type="ECO:0000256" key="5">
    <source>
        <dbReference type="RuleBase" id="RU003651"/>
    </source>
</evidence>
<keyword evidence="9" id="KW-0132">Cell division</keyword>
<keyword evidence="10" id="KW-1185">Reference proteome</keyword>
<evidence type="ECO:0000259" key="6">
    <source>
        <dbReference type="SMART" id="SM00382"/>
    </source>
</evidence>
<dbReference type="NCBIfam" id="TIGR01243">
    <property type="entry name" value="CDC48"/>
    <property type="match status" value="1"/>
</dbReference>
<dbReference type="Gene3D" id="3.10.330.10">
    <property type="match status" value="1"/>
</dbReference>
<dbReference type="InterPro" id="IPR041569">
    <property type="entry name" value="AAA_lid_3"/>
</dbReference>
<dbReference type="GO" id="GO:0016887">
    <property type="term" value="F:ATP hydrolysis activity"/>
    <property type="evidence" value="ECO:0007669"/>
    <property type="project" value="InterPro"/>
</dbReference>
<dbReference type="HOGENOM" id="CLU_000688_12_2_5"/>
<proteinExistence type="inferred from homology"/>
<dbReference type="FunFam" id="3.40.50.300:FF:000018">
    <property type="entry name" value="Cell division control 48"/>
    <property type="match status" value="1"/>
</dbReference>
<dbReference type="SUPFAM" id="SSF52540">
    <property type="entry name" value="P-loop containing nucleoside triphosphate hydrolases"/>
    <property type="match status" value="2"/>
</dbReference>
<dbReference type="GO" id="GO:0005737">
    <property type="term" value="C:cytoplasm"/>
    <property type="evidence" value="ECO:0007669"/>
    <property type="project" value="UniProtKB-ARBA"/>
</dbReference>
<evidence type="ECO:0000313" key="10">
    <source>
        <dbReference type="Proteomes" id="UP000019443"/>
    </source>
</evidence>
<dbReference type="GO" id="GO:0005524">
    <property type="term" value="F:ATP binding"/>
    <property type="evidence" value="ECO:0007669"/>
    <property type="project" value="UniProtKB-KW"/>
</dbReference>
<dbReference type="SMART" id="SM01073">
    <property type="entry name" value="CDC48_N"/>
    <property type="match status" value="1"/>
</dbReference>
<evidence type="ECO:0000259" key="8">
    <source>
        <dbReference type="SMART" id="SM01073"/>
    </source>
</evidence>
<dbReference type="SMART" id="SM00382">
    <property type="entry name" value="AAA"/>
    <property type="match status" value="2"/>
</dbReference>
<dbReference type="EMBL" id="HG916855">
    <property type="protein sequence ID" value="CDM62570.1"/>
    <property type="molecule type" value="Genomic_DNA"/>
</dbReference>